<dbReference type="InterPro" id="IPR058744">
    <property type="entry name" value="BstA-like_C"/>
</dbReference>
<accession>A0A3N6PGP5</accession>
<evidence type="ECO:0000313" key="3">
    <source>
        <dbReference type="Proteomes" id="UP000269154"/>
    </source>
</evidence>
<proteinExistence type="predicted"/>
<gene>
    <name evidence="2" type="ORF">D5R40_06305</name>
</gene>
<feature type="domain" description="BstA-like C-terminal" evidence="1">
    <location>
        <begin position="29"/>
        <end position="144"/>
    </location>
</feature>
<keyword evidence="3" id="KW-1185">Reference proteome</keyword>
<dbReference type="Proteomes" id="UP000269154">
    <property type="component" value="Unassembled WGS sequence"/>
</dbReference>
<evidence type="ECO:0000259" key="1">
    <source>
        <dbReference type="Pfam" id="PF26567"/>
    </source>
</evidence>
<sequence length="171" mass="20782">MVSEWVEQWLFTNQKPAIQEPIKLHPYQRVWYERLRLFEEKTKLPKGRWCVFEEVGKLMRNLESNNVSLHDRATIDISVGRTWCHWLKQNGYETDFEQYIHHYPDKRGEQLANIYPYKLLGEFHQWLEEAYIPEKFPEYVRKFVTSEECKLISEAIGYEIKPVFKRLKAKI</sequence>
<dbReference type="EMBL" id="RCBY01000022">
    <property type="protein sequence ID" value="RQH50309.1"/>
    <property type="molecule type" value="Genomic_DNA"/>
</dbReference>
<evidence type="ECO:0000313" key="2">
    <source>
        <dbReference type="EMBL" id="RQH50309.1"/>
    </source>
</evidence>
<reference evidence="2 3" key="1">
    <citation type="journal article" date="2018" name="ACS Chem. Biol.">
        <title>Ketoreductase domain dysfunction expands chemodiversity: malyngamide biosynthesis in the cyanobacterium Okeania hirsuta.</title>
        <authorList>
            <person name="Moss N.A."/>
            <person name="Leao T."/>
            <person name="Rankin M."/>
            <person name="McCullough T.M."/>
            <person name="Qu P."/>
            <person name="Korobeynikov A."/>
            <person name="Smith J.L."/>
            <person name="Gerwick L."/>
            <person name="Gerwick W.H."/>
        </authorList>
    </citation>
    <scope>NUCLEOTIDE SEQUENCE [LARGE SCALE GENOMIC DNA]</scope>
    <source>
        <strain evidence="2 3">PAB10Feb10-1</strain>
    </source>
</reference>
<dbReference type="Pfam" id="PF26567">
    <property type="entry name" value="BstA_C"/>
    <property type="match status" value="1"/>
</dbReference>
<name>A0A3N6PGP5_9CYAN</name>
<protein>
    <recommendedName>
        <fullName evidence="1">BstA-like C-terminal domain-containing protein</fullName>
    </recommendedName>
</protein>
<comment type="caution">
    <text evidence="2">The sequence shown here is derived from an EMBL/GenBank/DDBJ whole genome shotgun (WGS) entry which is preliminary data.</text>
</comment>
<dbReference type="AlphaFoldDB" id="A0A3N6PGP5"/>
<organism evidence="2 3">
    <name type="scientific">Okeania hirsuta</name>
    <dbReference type="NCBI Taxonomy" id="1458930"/>
    <lineage>
        <taxon>Bacteria</taxon>
        <taxon>Bacillati</taxon>
        <taxon>Cyanobacteriota</taxon>
        <taxon>Cyanophyceae</taxon>
        <taxon>Oscillatoriophycideae</taxon>
        <taxon>Oscillatoriales</taxon>
        <taxon>Microcoleaceae</taxon>
        <taxon>Okeania</taxon>
    </lineage>
</organism>